<dbReference type="AlphaFoldDB" id="A0A1J7K5G6"/>
<dbReference type="Proteomes" id="UP000182658">
    <property type="component" value="Unassembled WGS sequence"/>
</dbReference>
<gene>
    <name evidence="2" type="ORF">CONLIGDRAFT_651494</name>
</gene>
<feature type="compositionally biased region" description="Acidic residues" evidence="1">
    <location>
        <begin position="581"/>
        <end position="592"/>
    </location>
</feature>
<feature type="region of interest" description="Disordered" evidence="1">
    <location>
        <begin position="397"/>
        <end position="447"/>
    </location>
</feature>
<dbReference type="EMBL" id="KV875093">
    <property type="protein sequence ID" value="OIW35466.1"/>
    <property type="molecule type" value="Genomic_DNA"/>
</dbReference>
<dbReference type="STRING" id="1408157.A0A1J7K5G6"/>
<reference evidence="2 3" key="1">
    <citation type="submission" date="2016-10" db="EMBL/GenBank/DDBJ databases">
        <title>Draft genome sequence of Coniochaeta ligniaria NRRL30616, a lignocellulolytic fungus for bioabatement of inhibitors in plant biomass hydrolysates.</title>
        <authorList>
            <consortium name="DOE Joint Genome Institute"/>
            <person name="Jimenez D.J."/>
            <person name="Hector R.E."/>
            <person name="Riley R."/>
            <person name="Sun H."/>
            <person name="Grigoriev I.V."/>
            <person name="Van Elsas J.D."/>
            <person name="Nichols N.N."/>
        </authorList>
    </citation>
    <scope>NUCLEOTIDE SEQUENCE [LARGE SCALE GENOMIC DNA]</scope>
    <source>
        <strain evidence="2 3">NRRL 30616</strain>
    </source>
</reference>
<feature type="region of interest" description="Disordered" evidence="1">
    <location>
        <begin position="659"/>
        <end position="837"/>
    </location>
</feature>
<feature type="region of interest" description="Disordered" evidence="1">
    <location>
        <begin position="1"/>
        <end position="57"/>
    </location>
</feature>
<organism evidence="2 3">
    <name type="scientific">Coniochaeta ligniaria NRRL 30616</name>
    <dbReference type="NCBI Taxonomy" id="1408157"/>
    <lineage>
        <taxon>Eukaryota</taxon>
        <taxon>Fungi</taxon>
        <taxon>Dikarya</taxon>
        <taxon>Ascomycota</taxon>
        <taxon>Pezizomycotina</taxon>
        <taxon>Sordariomycetes</taxon>
        <taxon>Sordariomycetidae</taxon>
        <taxon>Coniochaetales</taxon>
        <taxon>Coniochaetaceae</taxon>
        <taxon>Coniochaeta</taxon>
    </lineage>
</organism>
<feature type="region of interest" description="Disordered" evidence="1">
    <location>
        <begin position="877"/>
        <end position="911"/>
    </location>
</feature>
<feature type="compositionally biased region" description="Polar residues" evidence="1">
    <location>
        <begin position="320"/>
        <end position="337"/>
    </location>
</feature>
<name>A0A1J7K5G6_9PEZI</name>
<accession>A0A1J7K5G6</accession>
<proteinExistence type="predicted"/>
<dbReference type="InParanoid" id="A0A1J7K5G6"/>
<sequence>MAATEVQMDPRSSHRHGPSQTYAHLPASPTLTNPDMILPDYDRSVSPGMELDDDRNHSPLMMWKNAHTAGPDLSQIFGNGMDQHQTNHPYGPTGPMTPTTPIIYGNGTMLSDIGEVTEVESTPGKPSPGRIRKFALQQSPTRGSGSDAALRSSPTIGVEHTLKKRSGKNLAAHRERRDSADSTSTITTQARTDLFADFDDSVSVDDSVFQGDDEESVAESYVEQAAPPESTARLGVPQSDNLDRLSITSSTSLSRRAEEILANAKRKLTTMEGNLTRARSSLHVSTPSRSSLGSLGSDSTPSPPFKRASTATYIRDVDLSSPTSPRHSLLSSDNTTDPAPAPRIGTQRSASALGVSGGYRRPLTASRSEDYIRNSLDGQTVQRTSSLLRDHHGLAPLTEDAADSNGQLSEDGSNSAKLNRFLSPTFGSFSDNGGSNGRPIQRSASVAQMRDIKDQMKDLKGRLSNLREQARSDSMKRRSLQSLRTPSPFTHAQVDQWYAEPKTSRLSSEIGSGNGSVGRSPWNGDVETANDKEPVAVSELKELSGEEEESVYSEIENNTQLRPPGTHSPERKPAEAAPETEVVEMEDEDDGISDMHTENGDFEDEVPVNTEPLDEEAYYSESGESLYQDALQHPISHEDREDAFDYEHFFLHSAMGTISQQRLGRRGSRDSFTSEDSVVTTRAITEAAKDDSEATRSGSSEASVRRNSDASISTVGTFATATEGSGSPMEFEGRAKEFTSQGVPVSSRSRPSSAESVRRITFAAGNDHSSRPSTAITRHSIASFTSIPEEDGKENEDPYANFNPRVSVNRRPMSSSATASLHRPSVSSMESTGTTRSFPLVNRAKKANSIGVLTPQNSSPDHELKALSDSLLNETASVCEQQQQERENPHDVKPNGISRSASSTANGSPIKMSTPQAMQVLLREDQYLVERLVANLGRCVLGLTESGKASAESRMYRRRIDAARRILEGLDQV</sequence>
<evidence type="ECO:0000313" key="3">
    <source>
        <dbReference type="Proteomes" id="UP000182658"/>
    </source>
</evidence>
<feature type="compositionally biased region" description="Polar residues" evidence="1">
    <location>
        <begin position="670"/>
        <end position="683"/>
    </location>
</feature>
<feature type="compositionally biased region" description="Polar residues" evidence="1">
    <location>
        <begin position="771"/>
        <end position="786"/>
    </location>
</feature>
<feature type="compositionally biased region" description="Polar residues" evidence="1">
    <location>
        <begin position="897"/>
        <end position="911"/>
    </location>
</feature>
<feature type="region of interest" description="Disordered" evidence="1">
    <location>
        <begin position="136"/>
        <end position="185"/>
    </location>
</feature>
<feature type="compositionally biased region" description="Polar residues" evidence="1">
    <location>
        <begin position="404"/>
        <end position="417"/>
    </location>
</feature>
<protein>
    <submittedName>
        <fullName evidence="2">Uncharacterized protein</fullName>
    </submittedName>
</protein>
<dbReference type="OrthoDB" id="3438840at2759"/>
<feature type="region of interest" description="Disordered" evidence="1">
    <location>
        <begin position="222"/>
        <end position="250"/>
    </location>
</feature>
<feature type="compositionally biased region" description="Basic and acidic residues" evidence="1">
    <location>
        <begin position="529"/>
        <end position="544"/>
    </location>
</feature>
<evidence type="ECO:0000313" key="2">
    <source>
        <dbReference type="EMBL" id="OIW35466.1"/>
    </source>
</evidence>
<feature type="region of interest" description="Disordered" evidence="1">
    <location>
        <begin position="505"/>
        <end position="608"/>
    </location>
</feature>
<feature type="region of interest" description="Disordered" evidence="1">
    <location>
        <begin position="271"/>
        <end position="362"/>
    </location>
</feature>
<feature type="compositionally biased region" description="Polar residues" evidence="1">
    <location>
        <begin position="709"/>
        <end position="725"/>
    </location>
</feature>
<feature type="compositionally biased region" description="Basic and acidic residues" evidence="1">
    <location>
        <begin position="883"/>
        <end position="893"/>
    </location>
</feature>
<feature type="compositionally biased region" description="Polar residues" evidence="1">
    <location>
        <begin position="812"/>
        <end position="837"/>
    </location>
</feature>
<feature type="compositionally biased region" description="Low complexity" evidence="1">
    <location>
        <begin position="285"/>
        <end position="300"/>
    </location>
</feature>
<feature type="compositionally biased region" description="Polar residues" evidence="1">
    <location>
        <begin position="271"/>
        <end position="284"/>
    </location>
</feature>
<evidence type="ECO:0000256" key="1">
    <source>
        <dbReference type="SAM" id="MobiDB-lite"/>
    </source>
</evidence>
<keyword evidence="3" id="KW-1185">Reference proteome</keyword>
<feature type="compositionally biased region" description="Low complexity" evidence="1">
    <location>
        <begin position="743"/>
        <end position="755"/>
    </location>
</feature>